<name>A0ABQ4LII5_9BACL</name>
<accession>A0ABQ4LII5</accession>
<dbReference type="Proteomes" id="UP000676601">
    <property type="component" value="Unassembled WGS sequence"/>
</dbReference>
<comment type="caution">
    <text evidence="1">The sequence shown here is derived from an EMBL/GenBank/DDBJ whole genome shotgun (WGS) entry which is preliminary data.</text>
</comment>
<sequence length="58" mass="6173">MFNIDTVSFVLLSCKNTKSALIPWDEERLLAVPPNLTSLPEGSADPLGSAITDGGRLT</sequence>
<dbReference type="EMBL" id="BORU01000002">
    <property type="protein sequence ID" value="GIO56307.1"/>
    <property type="molecule type" value="Genomic_DNA"/>
</dbReference>
<evidence type="ECO:0000313" key="2">
    <source>
        <dbReference type="Proteomes" id="UP000676601"/>
    </source>
</evidence>
<dbReference type="RefSeq" id="WP_212985010.1">
    <property type="nucleotide sequence ID" value="NZ_BORU01000002.1"/>
</dbReference>
<gene>
    <name evidence="1" type="ORF">J21TS7_46250</name>
</gene>
<protein>
    <submittedName>
        <fullName evidence="1">Uncharacterized protein</fullName>
    </submittedName>
</protein>
<evidence type="ECO:0000313" key="1">
    <source>
        <dbReference type="EMBL" id="GIO56307.1"/>
    </source>
</evidence>
<organism evidence="1 2">
    <name type="scientific">Paenibacillus cineris</name>
    <dbReference type="NCBI Taxonomy" id="237530"/>
    <lineage>
        <taxon>Bacteria</taxon>
        <taxon>Bacillati</taxon>
        <taxon>Bacillota</taxon>
        <taxon>Bacilli</taxon>
        <taxon>Bacillales</taxon>
        <taxon>Paenibacillaceae</taxon>
        <taxon>Paenibacillus</taxon>
    </lineage>
</organism>
<reference evidence="1 2" key="1">
    <citation type="submission" date="2021-03" db="EMBL/GenBank/DDBJ databases">
        <title>Antimicrobial resistance genes in bacteria isolated from Japanese honey, and their potential for conferring macrolide and lincosamide resistance in the American foulbrood pathogen Paenibacillus larvae.</title>
        <authorList>
            <person name="Okamoto M."/>
            <person name="Kumagai M."/>
            <person name="Kanamori H."/>
            <person name="Takamatsu D."/>
        </authorList>
    </citation>
    <scope>NUCLEOTIDE SEQUENCE [LARGE SCALE GENOMIC DNA]</scope>
    <source>
        <strain evidence="1 2">J21TS7</strain>
    </source>
</reference>
<keyword evidence="2" id="KW-1185">Reference proteome</keyword>
<proteinExistence type="predicted"/>